<dbReference type="SUPFAM" id="SSF111369">
    <property type="entry name" value="HlyD-like secretion proteins"/>
    <property type="match status" value="1"/>
</dbReference>
<keyword evidence="4 9" id="KW-1003">Cell membrane</keyword>
<dbReference type="PRINTS" id="PR01490">
    <property type="entry name" value="RTXTOXIND"/>
</dbReference>
<dbReference type="Gene3D" id="2.40.30.170">
    <property type="match status" value="1"/>
</dbReference>
<gene>
    <name evidence="11" type="ORF">PK98_00795</name>
</gene>
<dbReference type="RefSeq" id="WP_039093569.1">
    <property type="nucleotide sequence ID" value="NZ_JTDN01000001.1"/>
</dbReference>
<keyword evidence="6 9" id="KW-0812">Transmembrane</keyword>
<dbReference type="Pfam" id="PF26002">
    <property type="entry name" value="Beta-barrel_AprE"/>
    <property type="match status" value="1"/>
</dbReference>
<dbReference type="PANTHER" id="PTHR30386">
    <property type="entry name" value="MEMBRANE FUSION SUBUNIT OF EMRAB-TOLC MULTIDRUG EFFLUX PUMP"/>
    <property type="match status" value="1"/>
</dbReference>
<evidence type="ECO:0000313" key="12">
    <source>
        <dbReference type="Proteomes" id="UP000030988"/>
    </source>
</evidence>
<sequence>MRTSYWIIITISVALIGFILWANWATLDQVTRAPGKAIPFGRVQIVQSEEGGPIAAINVREGDKVEKGQLLVELDRVKLDAGVRESRAQVAALQSRMARINAELFDRPLTFPASVSQFPEFVTNQRQLFQRRRAALQSELGSLNSMARLQREELSLNEPLVGSGDVARSEIIRMRREVVQTEGQMSNIRSQYIQDLQTEFTQTEEELVAAQQTLAQRERSLQSANLVAPANGIVKNVRLTTVGGVLAPGDEVLQIVPTEDRLIVEAQVPPRDIAYVRQGQEARVNFDAYDYTIYGAADGRVVYISPDTLSEEGPDGRVNTYYRVNLEVDISNLRPRREGEVIDLQPGMTATADIKTGEQTVFEYLTKPLLKTSHQAMRER</sequence>
<evidence type="ECO:0000256" key="1">
    <source>
        <dbReference type="ARBA" id="ARBA00004377"/>
    </source>
</evidence>
<evidence type="ECO:0000256" key="4">
    <source>
        <dbReference type="ARBA" id="ARBA00022475"/>
    </source>
</evidence>
<organism evidence="11 12">
    <name type="scientific">Croceibacterium mercuriale</name>
    <dbReference type="NCBI Taxonomy" id="1572751"/>
    <lineage>
        <taxon>Bacteria</taxon>
        <taxon>Pseudomonadati</taxon>
        <taxon>Pseudomonadota</taxon>
        <taxon>Alphaproteobacteria</taxon>
        <taxon>Sphingomonadales</taxon>
        <taxon>Erythrobacteraceae</taxon>
        <taxon>Croceibacterium</taxon>
    </lineage>
</organism>
<dbReference type="GO" id="GO:0015031">
    <property type="term" value="P:protein transport"/>
    <property type="evidence" value="ECO:0007669"/>
    <property type="project" value="InterPro"/>
</dbReference>
<keyword evidence="8 9" id="KW-0472">Membrane</keyword>
<keyword evidence="5 9" id="KW-0997">Cell inner membrane</keyword>
<evidence type="ECO:0000259" key="10">
    <source>
        <dbReference type="Pfam" id="PF26002"/>
    </source>
</evidence>
<name>A0A0B2BV67_9SPHN</name>
<dbReference type="PANTHER" id="PTHR30386:SF26">
    <property type="entry name" value="TRANSPORT PROTEIN COMB"/>
    <property type="match status" value="1"/>
</dbReference>
<dbReference type="EMBL" id="JTDN01000001">
    <property type="protein sequence ID" value="KHL25309.1"/>
    <property type="molecule type" value="Genomic_DNA"/>
</dbReference>
<evidence type="ECO:0000256" key="2">
    <source>
        <dbReference type="ARBA" id="ARBA00009477"/>
    </source>
</evidence>
<comment type="caution">
    <text evidence="11">The sequence shown here is derived from an EMBL/GenBank/DDBJ whole genome shotgun (WGS) entry which is preliminary data.</text>
</comment>
<dbReference type="STRING" id="1572751.PK98_00795"/>
<dbReference type="Gene3D" id="2.40.50.100">
    <property type="match status" value="1"/>
</dbReference>
<dbReference type="InterPro" id="IPR058982">
    <property type="entry name" value="Beta-barrel_AprE"/>
</dbReference>
<evidence type="ECO:0000256" key="6">
    <source>
        <dbReference type="ARBA" id="ARBA00022692"/>
    </source>
</evidence>
<dbReference type="InterPro" id="IPR010129">
    <property type="entry name" value="T1SS_HlyD"/>
</dbReference>
<dbReference type="GO" id="GO:0005886">
    <property type="term" value="C:plasma membrane"/>
    <property type="evidence" value="ECO:0007669"/>
    <property type="project" value="UniProtKB-SubCell"/>
</dbReference>
<reference evidence="11 12" key="1">
    <citation type="submission" date="2014-11" db="EMBL/GenBank/DDBJ databases">
        <title>Draft genome sequence of Kirrobacter mercurialis.</title>
        <authorList>
            <person name="Coil D.A."/>
            <person name="Eisen J.A."/>
        </authorList>
    </citation>
    <scope>NUCLEOTIDE SEQUENCE [LARGE SCALE GENOMIC DNA]</scope>
    <source>
        <strain evidence="11 12">Coronado</strain>
    </source>
</reference>
<dbReference type="AlphaFoldDB" id="A0A0B2BV67"/>
<keyword evidence="7 9" id="KW-1133">Transmembrane helix</keyword>
<keyword evidence="3 9" id="KW-0813">Transport</keyword>
<feature type="transmembrane region" description="Helical" evidence="9">
    <location>
        <begin position="5"/>
        <end position="24"/>
    </location>
</feature>
<evidence type="ECO:0000313" key="11">
    <source>
        <dbReference type="EMBL" id="KHL25309.1"/>
    </source>
</evidence>
<keyword evidence="12" id="KW-1185">Reference proteome</keyword>
<evidence type="ECO:0000256" key="9">
    <source>
        <dbReference type="RuleBase" id="RU365093"/>
    </source>
</evidence>
<dbReference type="Proteomes" id="UP000030988">
    <property type="component" value="Unassembled WGS sequence"/>
</dbReference>
<evidence type="ECO:0000256" key="5">
    <source>
        <dbReference type="ARBA" id="ARBA00022519"/>
    </source>
</evidence>
<comment type="subcellular location">
    <subcellularLocation>
        <location evidence="1 9">Cell inner membrane</location>
        <topology evidence="1 9">Single-pass membrane protein</topology>
    </subcellularLocation>
</comment>
<evidence type="ECO:0000256" key="3">
    <source>
        <dbReference type="ARBA" id="ARBA00022448"/>
    </source>
</evidence>
<feature type="domain" description="AprE-like beta-barrel" evidence="10">
    <location>
        <begin position="262"/>
        <end position="357"/>
    </location>
</feature>
<proteinExistence type="inferred from homology"/>
<dbReference type="InterPro" id="IPR050739">
    <property type="entry name" value="MFP"/>
</dbReference>
<dbReference type="NCBIfam" id="TIGR01843">
    <property type="entry name" value="type_I_hlyD"/>
    <property type="match status" value="1"/>
</dbReference>
<evidence type="ECO:0000256" key="8">
    <source>
        <dbReference type="ARBA" id="ARBA00023136"/>
    </source>
</evidence>
<evidence type="ECO:0000256" key="7">
    <source>
        <dbReference type="ARBA" id="ARBA00022989"/>
    </source>
</evidence>
<comment type="similarity">
    <text evidence="2 9">Belongs to the membrane fusion protein (MFP) (TC 8.A.1) family.</text>
</comment>
<accession>A0A0B2BV67</accession>
<protein>
    <recommendedName>
        <fullName evidence="9">Membrane fusion protein (MFP) family protein</fullName>
    </recommendedName>
</protein>